<dbReference type="GO" id="GO:0005929">
    <property type="term" value="C:cilium"/>
    <property type="evidence" value="ECO:0007669"/>
    <property type="project" value="TreeGrafter"/>
</dbReference>
<dbReference type="EMBL" id="JASDAP010000004">
    <property type="protein sequence ID" value="KAK1904279.1"/>
    <property type="molecule type" value="Genomic_DNA"/>
</dbReference>
<evidence type="ECO:0000256" key="1">
    <source>
        <dbReference type="ARBA" id="ARBA00004475"/>
    </source>
</evidence>
<dbReference type="PANTHER" id="PTHR22730:SF3">
    <property type="entry name" value="PROMININ-1"/>
    <property type="match status" value="1"/>
</dbReference>
<proteinExistence type="inferred from homology"/>
<dbReference type="GO" id="GO:0009986">
    <property type="term" value="C:cell surface"/>
    <property type="evidence" value="ECO:0007669"/>
    <property type="project" value="TreeGrafter"/>
</dbReference>
<dbReference type="PANTHER" id="PTHR22730">
    <property type="entry name" value="PROMININ PROM PROTEIN"/>
    <property type="match status" value="1"/>
</dbReference>
<evidence type="ECO:0000256" key="8">
    <source>
        <dbReference type="SAM" id="SignalP"/>
    </source>
</evidence>
<feature type="transmembrane region" description="Helical" evidence="7">
    <location>
        <begin position="153"/>
        <end position="175"/>
    </location>
</feature>
<keyword evidence="3 7" id="KW-0812">Transmembrane</keyword>
<dbReference type="GO" id="GO:0015485">
    <property type="term" value="F:cholesterol binding"/>
    <property type="evidence" value="ECO:0007669"/>
    <property type="project" value="TreeGrafter"/>
</dbReference>
<evidence type="ECO:0000256" key="5">
    <source>
        <dbReference type="ARBA" id="ARBA00023136"/>
    </source>
</evidence>
<feature type="transmembrane region" description="Helical" evidence="7">
    <location>
        <begin position="104"/>
        <end position="132"/>
    </location>
</feature>
<keyword evidence="6" id="KW-0325">Glycoprotein</keyword>
<reference evidence="9" key="1">
    <citation type="submission" date="2023-04" db="EMBL/GenBank/DDBJ databases">
        <title>Chromosome-level genome of Chaenocephalus aceratus.</title>
        <authorList>
            <person name="Park H."/>
        </authorList>
    </citation>
    <scope>NUCLEOTIDE SEQUENCE</scope>
    <source>
        <strain evidence="9">DE</strain>
        <tissue evidence="9">Muscle</tissue>
    </source>
</reference>
<sequence>HDVEYRGLLLLLAVFLASGELQLETEPRRLPPPGKLDFGYVPAGVYETLAHYEPGPIGILFHLVQAFLYVVQPNEFPEDLLVKLAKEKFGTIQTEYQKAIYYEIGFVVCAAFGLMFAVLVPIIGIFFCMCRCCDNCGGEMHQRQRKNADCRRGLLGTLLFSTSLVITNCANSTLIL</sequence>
<comment type="subcellular location">
    <subcellularLocation>
        <location evidence="1">Cell projection</location>
        <location evidence="1">Microvillus membrane</location>
        <topology evidence="1">Multi-pass membrane protein</topology>
    </subcellularLocation>
</comment>
<protein>
    <submittedName>
        <fullName evidence="9">Prominin-1-A</fullName>
    </submittedName>
</protein>
<organism evidence="9 10">
    <name type="scientific">Dissostichus eleginoides</name>
    <name type="common">Patagonian toothfish</name>
    <name type="synonym">Dissostichus amissus</name>
    <dbReference type="NCBI Taxonomy" id="100907"/>
    <lineage>
        <taxon>Eukaryota</taxon>
        <taxon>Metazoa</taxon>
        <taxon>Chordata</taxon>
        <taxon>Craniata</taxon>
        <taxon>Vertebrata</taxon>
        <taxon>Euteleostomi</taxon>
        <taxon>Actinopterygii</taxon>
        <taxon>Neopterygii</taxon>
        <taxon>Teleostei</taxon>
        <taxon>Neoteleostei</taxon>
        <taxon>Acanthomorphata</taxon>
        <taxon>Eupercaria</taxon>
        <taxon>Perciformes</taxon>
        <taxon>Notothenioidei</taxon>
        <taxon>Nototheniidae</taxon>
        <taxon>Dissostichus</taxon>
    </lineage>
</organism>
<dbReference type="AlphaFoldDB" id="A0AAD9FJN9"/>
<evidence type="ECO:0000256" key="2">
    <source>
        <dbReference type="ARBA" id="ARBA00006058"/>
    </source>
</evidence>
<dbReference type="Proteomes" id="UP001228049">
    <property type="component" value="Unassembled WGS sequence"/>
</dbReference>
<keyword evidence="5 7" id="KW-0472">Membrane</keyword>
<evidence type="ECO:0000256" key="4">
    <source>
        <dbReference type="ARBA" id="ARBA00022989"/>
    </source>
</evidence>
<dbReference type="Pfam" id="PF05478">
    <property type="entry name" value="Prominin"/>
    <property type="match status" value="1"/>
</dbReference>
<evidence type="ECO:0000256" key="7">
    <source>
        <dbReference type="SAM" id="Phobius"/>
    </source>
</evidence>
<dbReference type="InterPro" id="IPR008795">
    <property type="entry name" value="Prominin"/>
</dbReference>
<evidence type="ECO:0000313" key="9">
    <source>
        <dbReference type="EMBL" id="KAK1904279.1"/>
    </source>
</evidence>
<name>A0AAD9FJN9_DISEL</name>
<keyword evidence="8" id="KW-0732">Signal</keyword>
<dbReference type="GO" id="GO:0031528">
    <property type="term" value="C:microvillus membrane"/>
    <property type="evidence" value="ECO:0007669"/>
    <property type="project" value="UniProtKB-SubCell"/>
</dbReference>
<accession>A0AAD9FJN9</accession>
<evidence type="ECO:0000256" key="3">
    <source>
        <dbReference type="ARBA" id="ARBA00022692"/>
    </source>
</evidence>
<feature type="chain" id="PRO_5042125743" evidence="8">
    <location>
        <begin position="20"/>
        <end position="176"/>
    </location>
</feature>
<keyword evidence="10" id="KW-1185">Reference proteome</keyword>
<dbReference type="GO" id="GO:0071914">
    <property type="term" value="C:prominosome"/>
    <property type="evidence" value="ECO:0007669"/>
    <property type="project" value="TreeGrafter"/>
</dbReference>
<evidence type="ECO:0000256" key="6">
    <source>
        <dbReference type="ARBA" id="ARBA00023180"/>
    </source>
</evidence>
<gene>
    <name evidence="9" type="ORF">KUDE01_011462</name>
</gene>
<feature type="signal peptide" evidence="8">
    <location>
        <begin position="1"/>
        <end position="19"/>
    </location>
</feature>
<comment type="caution">
    <text evidence="9">The sequence shown here is derived from an EMBL/GenBank/DDBJ whole genome shotgun (WGS) entry which is preliminary data.</text>
</comment>
<feature type="non-terminal residue" evidence="9">
    <location>
        <position position="176"/>
    </location>
</feature>
<evidence type="ECO:0000313" key="10">
    <source>
        <dbReference type="Proteomes" id="UP001228049"/>
    </source>
</evidence>
<comment type="similarity">
    <text evidence="2">Belongs to the prominin family.</text>
</comment>
<keyword evidence="4 7" id="KW-1133">Transmembrane helix</keyword>
<dbReference type="GO" id="GO:0016324">
    <property type="term" value="C:apical plasma membrane"/>
    <property type="evidence" value="ECO:0007669"/>
    <property type="project" value="TreeGrafter"/>
</dbReference>